<sequence length="162" mass="17784">MVHVVHSALYWKLRCIQDASSGDDKNVPPNVPPRMTLLCRPRWPHNVIHLGSQFNPMATMYPDVPHFGSCQCSAPFGANTCRNPLVHAYCNINCCPYEGMCGSGLHGSTKVYLARNLRSSALGDAAAADIEVVEVLGEYLGELEHLSMNRNVPPEIQATGFF</sequence>
<proteinExistence type="predicted"/>
<dbReference type="EMBL" id="KI669571">
    <property type="protein sequence ID" value="ETN15061.1"/>
    <property type="molecule type" value="Genomic_DNA"/>
</dbReference>
<dbReference type="GeneID" id="20177168"/>
<dbReference type="Proteomes" id="UP000018817">
    <property type="component" value="Unassembled WGS sequence"/>
</dbReference>
<reference evidence="2" key="1">
    <citation type="submission" date="2011-12" db="EMBL/GenBank/DDBJ databases">
        <authorList>
            <consortium name="The Broad Institute Genome Sequencing Platform"/>
            <person name="Russ C."/>
            <person name="Tyler B."/>
            <person name="Panabieres F."/>
            <person name="Shan W."/>
            <person name="Tripathy S."/>
            <person name="Grunwald N."/>
            <person name="Machado M."/>
            <person name="Young S.K."/>
            <person name="Zeng Q."/>
            <person name="Gargeya S."/>
            <person name="Fitzgerald M."/>
            <person name="Haas B."/>
            <person name="Abouelleil A."/>
            <person name="Alvarado L."/>
            <person name="Arachchi H.M."/>
            <person name="Berlin A."/>
            <person name="Chapman S.B."/>
            <person name="Gearin G."/>
            <person name="Goldberg J."/>
            <person name="Griggs A."/>
            <person name="Gujja S."/>
            <person name="Hansen M."/>
            <person name="Heiman D."/>
            <person name="Howarth C."/>
            <person name="Larimer J."/>
            <person name="Lui A."/>
            <person name="MacDonald P.J.P."/>
            <person name="McCowen C."/>
            <person name="Montmayeur A."/>
            <person name="Murphy C."/>
            <person name="Neiman D."/>
            <person name="Pearson M."/>
            <person name="Priest M."/>
            <person name="Roberts A."/>
            <person name="Saif S."/>
            <person name="Shea T."/>
            <person name="Sisk P."/>
            <person name="Stolte C."/>
            <person name="Sykes S."/>
            <person name="Wortman J."/>
            <person name="Nusbaum C."/>
            <person name="Birren B."/>
        </authorList>
    </citation>
    <scope>NUCLEOTIDE SEQUENCE [LARGE SCALE GENOMIC DNA]</scope>
    <source>
        <strain evidence="2">INRA-310</strain>
    </source>
</reference>
<organism evidence="1 2">
    <name type="scientific">Phytophthora nicotianae (strain INRA-310)</name>
    <name type="common">Phytophthora parasitica</name>
    <dbReference type="NCBI Taxonomy" id="761204"/>
    <lineage>
        <taxon>Eukaryota</taxon>
        <taxon>Sar</taxon>
        <taxon>Stramenopiles</taxon>
        <taxon>Oomycota</taxon>
        <taxon>Peronosporomycetes</taxon>
        <taxon>Peronosporales</taxon>
        <taxon>Peronosporaceae</taxon>
        <taxon>Phytophthora</taxon>
    </lineage>
</organism>
<accession>W2QQ25</accession>
<reference evidence="1 2" key="2">
    <citation type="submission" date="2013-11" db="EMBL/GenBank/DDBJ databases">
        <title>The Genome Sequence of Phytophthora parasitica INRA-310.</title>
        <authorList>
            <consortium name="The Broad Institute Genomics Platform"/>
            <person name="Russ C."/>
            <person name="Tyler B."/>
            <person name="Panabieres F."/>
            <person name="Shan W."/>
            <person name="Tripathy S."/>
            <person name="Grunwald N."/>
            <person name="Machado M."/>
            <person name="Johnson C.S."/>
            <person name="Arredondo F."/>
            <person name="Hong C."/>
            <person name="Coffey M."/>
            <person name="Young S.K."/>
            <person name="Zeng Q."/>
            <person name="Gargeya S."/>
            <person name="Fitzgerald M."/>
            <person name="Abouelleil A."/>
            <person name="Alvarado L."/>
            <person name="Chapman S.B."/>
            <person name="Gainer-Dewar J."/>
            <person name="Goldberg J."/>
            <person name="Griggs A."/>
            <person name="Gujja S."/>
            <person name="Hansen M."/>
            <person name="Howarth C."/>
            <person name="Imamovic A."/>
            <person name="Ireland A."/>
            <person name="Larimer J."/>
            <person name="McCowan C."/>
            <person name="Murphy C."/>
            <person name="Pearson M."/>
            <person name="Poon T.W."/>
            <person name="Priest M."/>
            <person name="Roberts A."/>
            <person name="Saif S."/>
            <person name="Shea T."/>
            <person name="Sykes S."/>
            <person name="Wortman J."/>
            <person name="Nusbaum C."/>
            <person name="Birren B."/>
        </authorList>
    </citation>
    <scope>NUCLEOTIDE SEQUENCE [LARGE SCALE GENOMIC DNA]</scope>
    <source>
        <strain evidence="1 2">INRA-310</strain>
    </source>
</reference>
<evidence type="ECO:0000313" key="1">
    <source>
        <dbReference type="EMBL" id="ETN15061.1"/>
    </source>
</evidence>
<evidence type="ECO:0000313" key="2">
    <source>
        <dbReference type="Proteomes" id="UP000018817"/>
    </source>
</evidence>
<dbReference type="AlphaFoldDB" id="W2QQ25"/>
<name>W2QQ25_PHYN3</name>
<protein>
    <recommendedName>
        <fullName evidence="3">AWS domain-containing protein</fullName>
    </recommendedName>
</protein>
<dbReference type="VEuPathDB" id="FungiDB:PPTG_07267"/>
<evidence type="ECO:0008006" key="3">
    <source>
        <dbReference type="Google" id="ProtNLM"/>
    </source>
</evidence>
<gene>
    <name evidence="1" type="ORF">PPTG_07267</name>
</gene>
<dbReference type="RefSeq" id="XP_008899685.1">
    <property type="nucleotide sequence ID" value="XM_008901437.1"/>
</dbReference>